<dbReference type="Gramene" id="PRQ32619">
    <property type="protein sequence ID" value="PRQ32619"/>
    <property type="gene ID" value="RchiOBHm_Chr5g0048421"/>
</dbReference>
<reference evidence="1 2" key="1">
    <citation type="journal article" date="2018" name="Nat. Genet.">
        <title>The Rosa genome provides new insights in the design of modern roses.</title>
        <authorList>
            <person name="Bendahmane M."/>
        </authorList>
    </citation>
    <scope>NUCLEOTIDE SEQUENCE [LARGE SCALE GENOMIC DNA]</scope>
    <source>
        <strain evidence="2">cv. Old Blush</strain>
    </source>
</reference>
<name>A0A2P6QEL6_ROSCH</name>
<dbReference type="Proteomes" id="UP000238479">
    <property type="component" value="Chromosome 5"/>
</dbReference>
<dbReference type="AlphaFoldDB" id="A0A2P6QEL6"/>
<gene>
    <name evidence="1" type="ORF">RchiOBHm_Chr5g0048421</name>
</gene>
<comment type="caution">
    <text evidence="1">The sequence shown here is derived from an EMBL/GenBank/DDBJ whole genome shotgun (WGS) entry which is preliminary data.</text>
</comment>
<dbReference type="EMBL" id="PDCK01000043">
    <property type="protein sequence ID" value="PRQ32619.1"/>
    <property type="molecule type" value="Genomic_DNA"/>
</dbReference>
<proteinExistence type="predicted"/>
<protein>
    <submittedName>
        <fullName evidence="1">Uncharacterized protein</fullName>
    </submittedName>
</protein>
<organism evidence="1 2">
    <name type="scientific">Rosa chinensis</name>
    <name type="common">China rose</name>
    <dbReference type="NCBI Taxonomy" id="74649"/>
    <lineage>
        <taxon>Eukaryota</taxon>
        <taxon>Viridiplantae</taxon>
        <taxon>Streptophyta</taxon>
        <taxon>Embryophyta</taxon>
        <taxon>Tracheophyta</taxon>
        <taxon>Spermatophyta</taxon>
        <taxon>Magnoliopsida</taxon>
        <taxon>eudicotyledons</taxon>
        <taxon>Gunneridae</taxon>
        <taxon>Pentapetalae</taxon>
        <taxon>rosids</taxon>
        <taxon>fabids</taxon>
        <taxon>Rosales</taxon>
        <taxon>Rosaceae</taxon>
        <taxon>Rosoideae</taxon>
        <taxon>Rosoideae incertae sedis</taxon>
        <taxon>Rosa</taxon>
    </lineage>
</organism>
<evidence type="ECO:0000313" key="2">
    <source>
        <dbReference type="Proteomes" id="UP000238479"/>
    </source>
</evidence>
<evidence type="ECO:0000313" key="1">
    <source>
        <dbReference type="EMBL" id="PRQ32619.1"/>
    </source>
</evidence>
<keyword evidence="2" id="KW-1185">Reference proteome</keyword>
<sequence>MEHNSSSTREYLGSSSFFIFFILSVWTKGPASFLFPLFLHGVAMKQGVFFFVL</sequence>
<accession>A0A2P6QEL6</accession>